<proteinExistence type="predicted"/>
<organism evidence="3 4">
    <name type="scientific">Candolleomyces eurysporus</name>
    <dbReference type="NCBI Taxonomy" id="2828524"/>
    <lineage>
        <taxon>Eukaryota</taxon>
        <taxon>Fungi</taxon>
        <taxon>Dikarya</taxon>
        <taxon>Basidiomycota</taxon>
        <taxon>Agaricomycotina</taxon>
        <taxon>Agaricomycetes</taxon>
        <taxon>Agaricomycetidae</taxon>
        <taxon>Agaricales</taxon>
        <taxon>Agaricineae</taxon>
        <taxon>Psathyrellaceae</taxon>
        <taxon>Candolleomyces</taxon>
    </lineage>
</organism>
<sequence length="683" mass="77845">MAATPSNIQLLPHAHDFRIDQQIINIFGNVSNERRDLILRLNPIIDASHTRNRKTSPPDSECFPGTRKVVIKGITSWADTRIVLGTKTTHVYWSHGFAGSGKSAVSLEIARIYAGSGRLLASYFFFRNAGDRSGMTRFAVTLASQLVATVPATASFINAAIEAEPGLLTQGVSLATRLERLVYEPFRAVVERGMIDKTLVESPFIFVIDGLDECEDKQGVMDFIDHMLDYFKRHPSIPLRFFIASRVEEHIRARLYNDVVLLDNLDSHGADKDIEMFLEGSFQAASVHDRVIQEYIRAHGKWPTKSHMNDLVGHIKGSFVLASTIFKFIAQPATEEDPSTPMERLPLTLKINGLDPLYAQTLARSQHLRHFRQIISAIALLRMPFTVVGLASLLGIERFEIVHVLLNLQAIIHLPGADEEGQVTVCHTSLREFLRIESRSGQFFVPPSFQLHLSYHCFSSLFGPSRIFVSRVEYGRWFSDVHWDSFVSSDACDFVTEIERLKACQRLHIDRLPYSAFLCSMIFYSLFLRNLDHLLYALTESANQLSLTVESPDRRIRLWLEEVKIYQYVGTIERTVQFTEQTYETLDRALQRASTAIRAKFPELRRLDPRSVGRQRQFLLQDDHAGHLHFSGINIFSLLEWIVARAKFKWEAAKITPRRPLEFTLKAWVGSDDDVFFTFDGVR</sequence>
<keyword evidence="1" id="KW-0677">Repeat</keyword>
<evidence type="ECO:0000256" key="1">
    <source>
        <dbReference type="ARBA" id="ARBA00022737"/>
    </source>
</evidence>
<accession>A0A9W8JDY3</accession>
<dbReference type="PANTHER" id="PTHR10039">
    <property type="entry name" value="AMELOGENIN"/>
    <property type="match status" value="1"/>
</dbReference>
<name>A0A9W8JDY3_9AGAR</name>
<evidence type="ECO:0000259" key="2">
    <source>
        <dbReference type="Pfam" id="PF24883"/>
    </source>
</evidence>
<dbReference type="OrthoDB" id="4760524at2759"/>
<reference evidence="3" key="1">
    <citation type="submission" date="2022-06" db="EMBL/GenBank/DDBJ databases">
        <title>Genome Sequence of Candolleomyces eurysporus.</title>
        <authorList>
            <person name="Buettner E."/>
        </authorList>
    </citation>
    <scope>NUCLEOTIDE SEQUENCE</scope>
    <source>
        <strain evidence="3">VTCC 930004</strain>
    </source>
</reference>
<dbReference type="InterPro" id="IPR056884">
    <property type="entry name" value="NPHP3-like_N"/>
</dbReference>
<keyword evidence="4" id="KW-1185">Reference proteome</keyword>
<protein>
    <recommendedName>
        <fullName evidence="2">Nephrocystin 3-like N-terminal domain-containing protein</fullName>
    </recommendedName>
</protein>
<dbReference type="Proteomes" id="UP001140091">
    <property type="component" value="Unassembled WGS sequence"/>
</dbReference>
<comment type="caution">
    <text evidence="3">The sequence shown here is derived from an EMBL/GenBank/DDBJ whole genome shotgun (WGS) entry which is preliminary data.</text>
</comment>
<dbReference type="AlphaFoldDB" id="A0A9W8JDY3"/>
<dbReference type="PANTHER" id="PTHR10039:SF17">
    <property type="entry name" value="FUNGAL STAND N-TERMINAL GOODBYE DOMAIN-CONTAINING PROTEIN-RELATED"/>
    <property type="match status" value="1"/>
</dbReference>
<feature type="non-terminal residue" evidence="3">
    <location>
        <position position="683"/>
    </location>
</feature>
<evidence type="ECO:0000313" key="3">
    <source>
        <dbReference type="EMBL" id="KAJ2932837.1"/>
    </source>
</evidence>
<dbReference type="EMBL" id="JANBPK010000758">
    <property type="protein sequence ID" value="KAJ2932837.1"/>
    <property type="molecule type" value="Genomic_DNA"/>
</dbReference>
<feature type="domain" description="Nephrocystin 3-like N-terminal" evidence="2">
    <location>
        <begin position="86"/>
        <end position="246"/>
    </location>
</feature>
<dbReference type="SUPFAM" id="SSF52540">
    <property type="entry name" value="P-loop containing nucleoside triphosphate hydrolases"/>
    <property type="match status" value="1"/>
</dbReference>
<dbReference type="InterPro" id="IPR027417">
    <property type="entry name" value="P-loop_NTPase"/>
</dbReference>
<gene>
    <name evidence="3" type="ORF">H1R20_g4248</name>
</gene>
<dbReference type="Pfam" id="PF24883">
    <property type="entry name" value="NPHP3_N"/>
    <property type="match status" value="1"/>
</dbReference>
<evidence type="ECO:0000313" key="4">
    <source>
        <dbReference type="Proteomes" id="UP001140091"/>
    </source>
</evidence>